<gene>
    <name evidence="1" type="ORF">HMPREF3202_00938</name>
</gene>
<evidence type="ECO:0000313" key="2">
    <source>
        <dbReference type="Proteomes" id="UP000070093"/>
    </source>
</evidence>
<sequence>MLFILCKDNTNEYNTSLLEYYRVQFILCKDKINVVIEEIVNRLFVYS</sequence>
<organism evidence="1 2">
    <name type="scientific">Prevotella bivia</name>
    <dbReference type="NCBI Taxonomy" id="28125"/>
    <lineage>
        <taxon>Bacteria</taxon>
        <taxon>Pseudomonadati</taxon>
        <taxon>Bacteroidota</taxon>
        <taxon>Bacteroidia</taxon>
        <taxon>Bacteroidales</taxon>
        <taxon>Prevotellaceae</taxon>
        <taxon>Prevotella</taxon>
    </lineage>
</organism>
<evidence type="ECO:0000313" key="1">
    <source>
        <dbReference type="EMBL" id="KXO17572.1"/>
    </source>
</evidence>
<reference evidence="1 2" key="1">
    <citation type="submission" date="2016-02" db="EMBL/GenBank/DDBJ databases">
        <authorList>
            <person name="Wen L."/>
            <person name="He K."/>
            <person name="Yang H."/>
        </authorList>
    </citation>
    <scope>NUCLEOTIDE SEQUENCE [LARGE SCALE GENOMIC DNA]</scope>
    <source>
        <strain evidence="1 2">GED7880</strain>
    </source>
</reference>
<dbReference type="EMBL" id="LTAG01000039">
    <property type="protein sequence ID" value="KXO17572.1"/>
    <property type="molecule type" value="Genomic_DNA"/>
</dbReference>
<proteinExistence type="predicted"/>
<dbReference type="STRING" id="28125.HMPREF3202_00938"/>
<name>A0A137SYZ1_9BACT</name>
<accession>A0A137SYZ1</accession>
<comment type="caution">
    <text evidence="1">The sequence shown here is derived from an EMBL/GenBank/DDBJ whole genome shotgun (WGS) entry which is preliminary data.</text>
</comment>
<dbReference type="AlphaFoldDB" id="A0A137SYZ1"/>
<dbReference type="PATRIC" id="fig|28125.4.peg.924"/>
<protein>
    <submittedName>
        <fullName evidence="1">Uncharacterized protein</fullName>
    </submittedName>
</protein>
<dbReference type="Proteomes" id="UP000070093">
    <property type="component" value="Unassembled WGS sequence"/>
</dbReference>